<evidence type="ECO:0000313" key="3">
    <source>
        <dbReference type="EMBL" id="PWL07667.1"/>
    </source>
</evidence>
<evidence type="ECO:0000313" key="4">
    <source>
        <dbReference type="Proteomes" id="UP000217528"/>
    </source>
</evidence>
<sequence>MSYVVCQNCKRFVQVNPYAPLSFDKCTNCGHTLEFARSPTELQLLLHGIEMPEVSYKKICKVCKSENPREVGSCMYCGSTEFNLQYDPESVKKYNESMIEAQNMQLNNLKQTGDANIPSEYADQMNQNPNPNPQVIINTEVKLDKSRQFMFGIISVIMGFIDFIFFVTLGLFLIAGDNIPETTEALVPFITQNMTSLGIIVVVALLLAGLIPIFIMPKMSYKNSFKMSAIIGVVIGICTLFVGYDPLVCIISMLIAAILTGLGGVIGEYIIHKLTNTINSQ</sequence>
<feature type="transmembrane region" description="Helical" evidence="1">
    <location>
        <begin position="194"/>
        <end position="215"/>
    </location>
</feature>
<dbReference type="Proteomes" id="UP000246004">
    <property type="component" value="Unassembled WGS sequence"/>
</dbReference>
<reference evidence="2 4" key="2">
    <citation type="journal article" date="2017" name="BMC Genomics">
        <title>Genomic analysis of methanogenic archaea reveals a shift towards energy conservation.</title>
        <authorList>
            <person name="Gilmore S.P."/>
            <person name="Henske J.K."/>
            <person name="Sexton J.A."/>
            <person name="Solomon K.V."/>
            <person name="Seppala S."/>
            <person name="Yoo J.I."/>
            <person name="Huyett L.M."/>
            <person name="Pressman A."/>
            <person name="Cogan J.Z."/>
            <person name="Kivenson V."/>
            <person name="Peng X."/>
            <person name="Tan Y."/>
            <person name="Valentine D.L."/>
            <person name="O'Malley M.A."/>
        </authorList>
    </citation>
    <scope>NUCLEOTIDE SEQUENCE [LARGE SCALE GENOMIC DNA]</scope>
    <source>
        <strain evidence="2 4">1R-7</strain>
    </source>
</reference>
<keyword evidence="4" id="KW-1185">Reference proteome</keyword>
<keyword evidence="1" id="KW-0472">Membrane</keyword>
<dbReference type="RefSeq" id="WP_095608554.1">
    <property type="nucleotide sequence ID" value="NZ_LMVN01000012.1"/>
</dbReference>
<dbReference type="AlphaFoldDB" id="A0A2A2HDS9"/>
<keyword evidence="1" id="KW-0812">Transmembrane</keyword>
<gene>
    <name evidence="2" type="ORF">ASJ82_02845</name>
    <name evidence="3" type="ORF">MSCUN_14180</name>
</gene>
<evidence type="ECO:0000313" key="2">
    <source>
        <dbReference type="EMBL" id="PAV07488.1"/>
    </source>
</evidence>
<protein>
    <submittedName>
        <fullName evidence="2">Uncharacterized protein</fullName>
    </submittedName>
</protein>
<evidence type="ECO:0000313" key="5">
    <source>
        <dbReference type="Proteomes" id="UP000246004"/>
    </source>
</evidence>
<feature type="transmembrane region" description="Helical" evidence="1">
    <location>
        <begin position="250"/>
        <end position="271"/>
    </location>
</feature>
<keyword evidence="1" id="KW-1133">Transmembrane helix</keyword>
<dbReference type="OrthoDB" id="82579at2157"/>
<organism evidence="2 4">
    <name type="scientific">Methanosphaera cuniculi</name>
    <dbReference type="NCBI Taxonomy" id="1077256"/>
    <lineage>
        <taxon>Archaea</taxon>
        <taxon>Methanobacteriati</taxon>
        <taxon>Methanobacteriota</taxon>
        <taxon>Methanomada group</taxon>
        <taxon>Methanobacteria</taxon>
        <taxon>Methanobacteriales</taxon>
        <taxon>Methanobacteriaceae</taxon>
        <taxon>Methanosphaera</taxon>
    </lineage>
</organism>
<feature type="transmembrane region" description="Helical" evidence="1">
    <location>
        <begin position="227"/>
        <end position="244"/>
    </location>
</feature>
<reference evidence="3 5" key="1">
    <citation type="submission" date="2016-04" db="EMBL/GenBank/DDBJ databases">
        <title>Genome sequence of Methanosphaera cuniculi DSM 4103.</title>
        <authorList>
            <person name="Poehlein A."/>
            <person name="Seedorf H."/>
            <person name="Daniel R."/>
        </authorList>
    </citation>
    <scope>NUCLEOTIDE SEQUENCE [LARGE SCALE GENOMIC DNA]</scope>
    <source>
        <strain evidence="3 5">DSM 4103</strain>
    </source>
</reference>
<evidence type="ECO:0000256" key="1">
    <source>
        <dbReference type="SAM" id="Phobius"/>
    </source>
</evidence>
<name>A0A2A2HDS9_9EURY</name>
<feature type="transmembrane region" description="Helical" evidence="1">
    <location>
        <begin position="149"/>
        <end position="174"/>
    </location>
</feature>
<comment type="caution">
    <text evidence="2">The sequence shown here is derived from an EMBL/GenBank/DDBJ whole genome shotgun (WGS) entry which is preliminary data.</text>
</comment>
<proteinExistence type="predicted"/>
<dbReference type="EMBL" id="LMVN01000012">
    <property type="protein sequence ID" value="PAV07488.1"/>
    <property type="molecule type" value="Genomic_DNA"/>
</dbReference>
<dbReference type="Proteomes" id="UP000217528">
    <property type="component" value="Unassembled WGS sequence"/>
</dbReference>
<dbReference type="EMBL" id="LWMS01000045">
    <property type="protein sequence ID" value="PWL07667.1"/>
    <property type="molecule type" value="Genomic_DNA"/>
</dbReference>
<accession>A0A2A2HDS9</accession>